<dbReference type="InterPro" id="IPR052961">
    <property type="entry name" value="Oxido-Kinase-like_Enzymes"/>
</dbReference>
<dbReference type="SUPFAM" id="SSF56112">
    <property type="entry name" value="Protein kinase-like (PK-like)"/>
    <property type="match status" value="1"/>
</dbReference>
<dbReference type="PANTHER" id="PTHR23020">
    <property type="entry name" value="UNCHARACTERIZED NUCLEAR HORMONE RECEPTOR-RELATED"/>
    <property type="match status" value="1"/>
</dbReference>
<name>A0AA36G1Y5_9BILA</name>
<dbReference type="AlphaFoldDB" id="A0AA36G1Y5"/>
<evidence type="ECO:0000259" key="1">
    <source>
        <dbReference type="SMART" id="SM00587"/>
    </source>
</evidence>
<feature type="non-terminal residue" evidence="2">
    <location>
        <position position="433"/>
    </location>
</feature>
<sequence length="433" mass="49376">MPAYNPEYFHADSEVVPNEESGFIEIPTEKILDTPYSWSLVEADLQKSLKTESTFGPKRSAVKCGDGGGFVSDVILLTFDWTPKSTELPEKAIFKVTTSNSVAGIRKTLKQTGDVEEMLLERAAQIHNNEYFIYANAAETWNFPTDIGFPKFYCGREFDKVEQKAGYFIAEYVPKVIFVQYYHNLPIRAVGQAVEVLAKMTAHVISNPKIVEHLKNSTSQGVEEYLRELIRLRHVCRSNLENMAEKFPQLAKAAKTLEPLVPISGDFQKLKAECGKYCKAELLAHFDYHLGNLLWIHDDAGDLAPHAIIDWQTSHINNPLIDLVRILMTSLSKTDFSNSLYDLLDLYYQTLIKNSKKSIPWSDFENFVKCFEHVFPLVATRMATFFALENFVERIVGRVPESERLLAARCCHQKMESAIEFAAQCVQKWKMNF</sequence>
<accession>A0AA36G1Y5</accession>
<evidence type="ECO:0000313" key="3">
    <source>
        <dbReference type="Proteomes" id="UP001177023"/>
    </source>
</evidence>
<dbReference type="EMBL" id="CATQJA010002610">
    <property type="protein sequence ID" value="CAJ0572965.1"/>
    <property type="molecule type" value="Genomic_DNA"/>
</dbReference>
<proteinExistence type="predicted"/>
<dbReference type="InterPro" id="IPR015897">
    <property type="entry name" value="CHK_kinase-like"/>
</dbReference>
<dbReference type="Gene3D" id="3.90.1200.10">
    <property type="match status" value="1"/>
</dbReference>
<dbReference type="InterPro" id="IPR012877">
    <property type="entry name" value="Dhs-27"/>
</dbReference>
<dbReference type="SMART" id="SM00587">
    <property type="entry name" value="CHK"/>
    <property type="match status" value="1"/>
</dbReference>
<reference evidence="2" key="1">
    <citation type="submission" date="2023-06" db="EMBL/GenBank/DDBJ databases">
        <authorList>
            <person name="Delattre M."/>
        </authorList>
    </citation>
    <scope>NUCLEOTIDE SEQUENCE</scope>
    <source>
        <strain evidence="2">AF72</strain>
    </source>
</reference>
<dbReference type="PANTHER" id="PTHR23020:SF8">
    <property type="entry name" value="CHK KINASE-LIKE DOMAIN-CONTAINING PROTEIN"/>
    <property type="match status" value="1"/>
</dbReference>
<gene>
    <name evidence="2" type="ORF">MSPICULIGERA_LOCUS11337</name>
</gene>
<evidence type="ECO:0000313" key="2">
    <source>
        <dbReference type="EMBL" id="CAJ0572965.1"/>
    </source>
</evidence>
<feature type="domain" description="CHK kinase-like" evidence="1">
    <location>
        <begin position="167"/>
        <end position="357"/>
    </location>
</feature>
<dbReference type="Pfam" id="PF07914">
    <property type="entry name" value="DUF1679"/>
    <property type="match status" value="1"/>
</dbReference>
<protein>
    <recommendedName>
        <fullName evidence="1">CHK kinase-like domain-containing protein</fullName>
    </recommendedName>
</protein>
<dbReference type="Proteomes" id="UP001177023">
    <property type="component" value="Unassembled WGS sequence"/>
</dbReference>
<dbReference type="InterPro" id="IPR011009">
    <property type="entry name" value="Kinase-like_dom_sf"/>
</dbReference>
<keyword evidence="3" id="KW-1185">Reference proteome</keyword>
<comment type="caution">
    <text evidence="2">The sequence shown here is derived from an EMBL/GenBank/DDBJ whole genome shotgun (WGS) entry which is preliminary data.</text>
</comment>
<organism evidence="2 3">
    <name type="scientific">Mesorhabditis spiculigera</name>
    <dbReference type="NCBI Taxonomy" id="96644"/>
    <lineage>
        <taxon>Eukaryota</taxon>
        <taxon>Metazoa</taxon>
        <taxon>Ecdysozoa</taxon>
        <taxon>Nematoda</taxon>
        <taxon>Chromadorea</taxon>
        <taxon>Rhabditida</taxon>
        <taxon>Rhabditina</taxon>
        <taxon>Rhabditomorpha</taxon>
        <taxon>Rhabditoidea</taxon>
        <taxon>Rhabditidae</taxon>
        <taxon>Mesorhabditinae</taxon>
        <taxon>Mesorhabditis</taxon>
    </lineage>
</organism>